<keyword evidence="2" id="KW-1185">Reference proteome</keyword>
<organism evidence="1 2">
    <name type="scientific">Dendrolimus kikuchii</name>
    <dbReference type="NCBI Taxonomy" id="765133"/>
    <lineage>
        <taxon>Eukaryota</taxon>
        <taxon>Metazoa</taxon>
        <taxon>Ecdysozoa</taxon>
        <taxon>Arthropoda</taxon>
        <taxon>Hexapoda</taxon>
        <taxon>Insecta</taxon>
        <taxon>Pterygota</taxon>
        <taxon>Neoptera</taxon>
        <taxon>Endopterygota</taxon>
        <taxon>Lepidoptera</taxon>
        <taxon>Glossata</taxon>
        <taxon>Ditrysia</taxon>
        <taxon>Bombycoidea</taxon>
        <taxon>Lasiocampidae</taxon>
        <taxon>Dendrolimus</taxon>
    </lineage>
</organism>
<protein>
    <submittedName>
        <fullName evidence="1">Uncharacterized protein</fullName>
    </submittedName>
</protein>
<evidence type="ECO:0000313" key="1">
    <source>
        <dbReference type="EMBL" id="KAJ0181320.1"/>
    </source>
</evidence>
<name>A0ACC1DBT7_9NEOP</name>
<gene>
    <name evidence="1" type="ORF">K1T71_003405</name>
</gene>
<reference evidence="1 2" key="1">
    <citation type="journal article" date="2021" name="Front. Genet.">
        <title>Chromosome-Level Genome Assembly Reveals Significant Gene Expansion in the Toll and IMD Signaling Pathways of Dendrolimus kikuchii.</title>
        <authorList>
            <person name="Zhou J."/>
            <person name="Wu P."/>
            <person name="Xiong Z."/>
            <person name="Liu N."/>
            <person name="Zhao N."/>
            <person name="Ji M."/>
            <person name="Qiu Y."/>
            <person name="Yang B."/>
        </authorList>
    </citation>
    <scope>NUCLEOTIDE SEQUENCE [LARGE SCALE GENOMIC DNA]</scope>
    <source>
        <strain evidence="1">Ann1</strain>
    </source>
</reference>
<sequence>MSNENARRMLRTSGKLESSDGVVVRAQVQESRVVQTDQGPVRGYKESERNLFTFYNIPYATAPTGRDRYKAPLPPPTWTETFDAVNRNITCVQGLPVPYQQEDCLIADVFVPDTNQTNLPVMVSVHGGAYQGGYGAVMAFRDFSVMKNVITVTFNYRLSVHGFLCLGTENIPGNAGMKDQVALLRWVNRNIASFGGNPNEVTIMGCSAGGSSVDLLTISKSTRGLFQKAIVESSVHLSAYSVQIDPIENAKIHARKLNFTDVDDIDALEFFYLNTSWDILLYGTFFMNNENTLVAFSPCVEKDVGQEIFLHDAPFNIVSGGEYTRYPMIYGFTDLESSLFLNSFYGWQTRMNNNFSEFLPGDLEFDSVDIREEVGRLAKAMYFNNLSVNNDTILGFVDYYTDILFAYSVMRSVELQNQVGNTSIYLHFYSFYDESITPVPHTDYRGAEHCAQMYMVTDSNQTTMTEEWLNMKNRMSDFYYNFITTGQPVVNGSPVASWPAIGENRTPYLSVGRTVELGNTLLESRYRFWEDIYQRHYHVPKPPTHRVLLILRPYITCRSDTDRMSGRTLIYLFVIFVGVSANDSKIVKIAQGAVEGYRESDDIFAFYGIPYASAPTGPNRFKAPNPGPVWLHTLKAVDKRVICPQSFLPVMPSDVIMQEDCLIANVFIPDTSKTNLPVLVYIHGGAFQMGFGNLLTTKNLMKTRKMVIVTFNYRLGAHGFLCLGTKDVPGNAGLKDQLALLRWVQKNIAAFGGNPDDVTVAGYSAGSAIVDLLVVSKAAKGLFKKAIPESGANLAAFSTQVDPILTAKSFAKQLKFDKADDIYALEEFYKTVSYDLLHSDHFFDRVDSTFLFSPCVERDLGEERFLHDAPYNILKKGEQNKVPMLCGFAEMEGLLRIEFFDEWKVKMNENFSDFLPNDLTFESKKEKEKVANEVKHFYFGNNLITEENILEYVNFFSDVLFTYSTLRSIQMQLETGNDQIYLYEYSFVDDETPFVPHTQVRGATHCAQSTAIADGFNFTNNNENAISKSYKKVKATLREMWTNFVYTGKPVPEGSSLLKWPPVNKPWSPHMSLGEKVELRGSLLEERTRFWNKIYKKYYYIPQAPPAPPQRHTEL</sequence>
<comment type="caution">
    <text evidence="1">The sequence shown here is derived from an EMBL/GenBank/DDBJ whole genome shotgun (WGS) entry which is preliminary data.</text>
</comment>
<dbReference type="Proteomes" id="UP000824533">
    <property type="component" value="Linkage Group LG05"/>
</dbReference>
<dbReference type="EMBL" id="CM034391">
    <property type="protein sequence ID" value="KAJ0181320.1"/>
    <property type="molecule type" value="Genomic_DNA"/>
</dbReference>
<evidence type="ECO:0000313" key="2">
    <source>
        <dbReference type="Proteomes" id="UP000824533"/>
    </source>
</evidence>
<accession>A0ACC1DBT7</accession>
<proteinExistence type="predicted"/>